<organism evidence="2 3">
    <name type="scientific">Solitalea longa</name>
    <dbReference type="NCBI Taxonomy" id="2079460"/>
    <lineage>
        <taxon>Bacteria</taxon>
        <taxon>Pseudomonadati</taxon>
        <taxon>Bacteroidota</taxon>
        <taxon>Sphingobacteriia</taxon>
        <taxon>Sphingobacteriales</taxon>
        <taxon>Sphingobacteriaceae</taxon>
        <taxon>Solitalea</taxon>
    </lineage>
</organism>
<dbReference type="AlphaFoldDB" id="A0A2S5A951"/>
<dbReference type="Pfam" id="PF13302">
    <property type="entry name" value="Acetyltransf_3"/>
    <property type="match status" value="1"/>
</dbReference>
<dbReference type="InterPro" id="IPR016181">
    <property type="entry name" value="Acyl_CoA_acyltransferase"/>
</dbReference>
<dbReference type="PANTHER" id="PTHR43415">
    <property type="entry name" value="SPERMIDINE N(1)-ACETYLTRANSFERASE"/>
    <property type="match status" value="1"/>
</dbReference>
<dbReference type="Proteomes" id="UP000236893">
    <property type="component" value="Unassembled WGS sequence"/>
</dbReference>
<sequence>MKKFSAERIYLKEIDLADINQRVMDWFSDEELMKFYTNSKKQITKESLIQSIIDGKESHNLYTFGIYDVVSDQLIGTMKLGPINHAQKTSDLVALIGDHAFLGKGLAVEAIKVGIQIAFEEYDLRKLFGGMYESNIASIKAYCRAGWIIEGRLKGHYWVDGKNEDRLLAACFNPKYFTKEEIEAVKEQEKGYL</sequence>
<proteinExistence type="predicted"/>
<dbReference type="SUPFAM" id="SSF55729">
    <property type="entry name" value="Acyl-CoA N-acyltransferases (Nat)"/>
    <property type="match status" value="1"/>
</dbReference>
<evidence type="ECO:0000313" key="2">
    <source>
        <dbReference type="EMBL" id="POY39120.1"/>
    </source>
</evidence>
<evidence type="ECO:0000313" key="3">
    <source>
        <dbReference type="Proteomes" id="UP000236893"/>
    </source>
</evidence>
<protein>
    <submittedName>
        <fullName evidence="2">N-acetyltransferase</fullName>
    </submittedName>
</protein>
<dbReference type="Gene3D" id="3.40.630.30">
    <property type="match status" value="1"/>
</dbReference>
<dbReference type="OrthoDB" id="9788916at2"/>
<gene>
    <name evidence="2" type="ORF">C3K47_01080</name>
</gene>
<dbReference type="PROSITE" id="PS51186">
    <property type="entry name" value="GNAT"/>
    <property type="match status" value="1"/>
</dbReference>
<keyword evidence="3" id="KW-1185">Reference proteome</keyword>
<accession>A0A2S5A951</accession>
<name>A0A2S5A951_9SPHI</name>
<dbReference type="EMBL" id="PQVF01000001">
    <property type="protein sequence ID" value="POY39120.1"/>
    <property type="molecule type" value="Genomic_DNA"/>
</dbReference>
<feature type="domain" description="N-acetyltransferase" evidence="1">
    <location>
        <begin position="19"/>
        <end position="174"/>
    </location>
</feature>
<dbReference type="GO" id="GO:0016747">
    <property type="term" value="F:acyltransferase activity, transferring groups other than amino-acyl groups"/>
    <property type="evidence" value="ECO:0007669"/>
    <property type="project" value="InterPro"/>
</dbReference>
<keyword evidence="2" id="KW-0808">Transferase</keyword>
<dbReference type="InterPro" id="IPR000182">
    <property type="entry name" value="GNAT_dom"/>
</dbReference>
<reference evidence="2 3" key="1">
    <citation type="submission" date="2018-01" db="EMBL/GenBank/DDBJ databases">
        <authorList>
            <person name="Gaut B.S."/>
            <person name="Morton B.R."/>
            <person name="Clegg M.T."/>
            <person name="Duvall M.R."/>
        </authorList>
    </citation>
    <scope>NUCLEOTIDE SEQUENCE [LARGE SCALE GENOMIC DNA]</scope>
    <source>
        <strain evidence="2 3">HR-AV</strain>
    </source>
</reference>
<evidence type="ECO:0000259" key="1">
    <source>
        <dbReference type="PROSITE" id="PS51186"/>
    </source>
</evidence>
<dbReference type="PANTHER" id="PTHR43415:SF3">
    <property type="entry name" value="GNAT-FAMILY ACETYLTRANSFERASE"/>
    <property type="match status" value="1"/>
</dbReference>
<dbReference type="RefSeq" id="WP_103787223.1">
    <property type="nucleotide sequence ID" value="NZ_PQVF01000001.1"/>
</dbReference>
<comment type="caution">
    <text evidence="2">The sequence shown here is derived from an EMBL/GenBank/DDBJ whole genome shotgun (WGS) entry which is preliminary data.</text>
</comment>